<dbReference type="Pfam" id="PF23140">
    <property type="entry name" value="Gp80"/>
    <property type="match status" value="1"/>
</dbReference>
<dbReference type="RefSeq" id="WP_133591681.1">
    <property type="nucleotide sequence ID" value="NZ_SNVV01000009.1"/>
</dbReference>
<dbReference type="AlphaFoldDB" id="A0A4V3BMF8"/>
<evidence type="ECO:0000313" key="2">
    <source>
        <dbReference type="EMBL" id="TDN50432.1"/>
    </source>
</evidence>
<gene>
    <name evidence="2" type="ORF">C7389_109126</name>
</gene>
<protein>
    <submittedName>
        <fullName evidence="2">Uncharacterized protein</fullName>
    </submittedName>
</protein>
<reference evidence="2 3" key="1">
    <citation type="submission" date="2019-03" db="EMBL/GenBank/DDBJ databases">
        <title>Genomic Encyclopedia of Type Strains, Phase IV (KMG-IV): sequencing the most valuable type-strain genomes for metagenomic binning, comparative biology and taxonomic classification.</title>
        <authorList>
            <person name="Goeker M."/>
        </authorList>
    </citation>
    <scope>NUCLEOTIDE SEQUENCE [LARGE SCALE GENOMIC DNA]</scope>
    <source>
        <strain evidence="2 3">DSM 12121</strain>
    </source>
</reference>
<name>A0A4V3BMF8_9RHOO</name>
<proteinExistence type="predicted"/>
<keyword evidence="3" id="KW-1185">Reference proteome</keyword>
<accession>A0A4V3BMF8</accession>
<dbReference type="OrthoDB" id="8566416at2"/>
<comment type="caution">
    <text evidence="2">The sequence shown here is derived from an EMBL/GenBank/DDBJ whole genome shotgun (WGS) entry which is preliminary data.</text>
</comment>
<evidence type="ECO:0000256" key="1">
    <source>
        <dbReference type="SAM" id="SignalP"/>
    </source>
</evidence>
<dbReference type="EMBL" id="SNVV01000009">
    <property type="protein sequence ID" value="TDN50432.1"/>
    <property type="molecule type" value="Genomic_DNA"/>
</dbReference>
<dbReference type="InterPro" id="IPR056908">
    <property type="entry name" value="Gp80-like"/>
</dbReference>
<feature type="chain" id="PRO_5020971601" evidence="1">
    <location>
        <begin position="27"/>
        <end position="176"/>
    </location>
</feature>
<keyword evidence="1" id="KW-0732">Signal</keyword>
<sequence>MKSTRNLCAALALGLCLALSSVASLAAGVADYLENKIVDHVLRGISYTAPTSVCAALLTGAPDDASTGATLAEAAWTGYSRAQLNPSASNWTSTQGGTSGASTGTGGTTSNAVLMTFGTAPSTGPTVVSHLAILDSCTAGAGNVLFYAPLAASKTINAGDPAPTVPVGAITVRPTD</sequence>
<evidence type="ECO:0000313" key="3">
    <source>
        <dbReference type="Proteomes" id="UP000295129"/>
    </source>
</evidence>
<dbReference type="Proteomes" id="UP000295129">
    <property type="component" value="Unassembled WGS sequence"/>
</dbReference>
<feature type="signal peptide" evidence="1">
    <location>
        <begin position="1"/>
        <end position="26"/>
    </location>
</feature>
<organism evidence="2 3">
    <name type="scientific">Azoarcus indigens</name>
    <dbReference type="NCBI Taxonomy" id="29545"/>
    <lineage>
        <taxon>Bacteria</taxon>
        <taxon>Pseudomonadati</taxon>
        <taxon>Pseudomonadota</taxon>
        <taxon>Betaproteobacteria</taxon>
        <taxon>Rhodocyclales</taxon>
        <taxon>Zoogloeaceae</taxon>
        <taxon>Azoarcus</taxon>
    </lineage>
</organism>